<evidence type="ECO:0000313" key="2">
    <source>
        <dbReference type="EMBL" id="CAD7624357.1"/>
    </source>
</evidence>
<evidence type="ECO:0000256" key="1">
    <source>
        <dbReference type="SAM" id="MobiDB-lite"/>
    </source>
</evidence>
<sequence>MQSLHRLYSQKRKDDRRRAKPKPRPRGRGKQAVPEENVVQRVNCHFCSVSFVTTKLDVNNLCYNPGKNVTASDADYLTTCSATSRYCMVDITRLGGGLIGVDRKCGGSTCNYFCISKGYGTEIETCTFCCPGKPVIDPDLLEEGEAPPLYKCPEYSHV</sequence>
<organism evidence="2">
    <name type="scientific">Medioppia subpectinata</name>
    <dbReference type="NCBI Taxonomy" id="1979941"/>
    <lineage>
        <taxon>Eukaryota</taxon>
        <taxon>Metazoa</taxon>
        <taxon>Ecdysozoa</taxon>
        <taxon>Arthropoda</taxon>
        <taxon>Chelicerata</taxon>
        <taxon>Arachnida</taxon>
        <taxon>Acari</taxon>
        <taxon>Acariformes</taxon>
        <taxon>Sarcoptiformes</taxon>
        <taxon>Oribatida</taxon>
        <taxon>Brachypylina</taxon>
        <taxon>Oppioidea</taxon>
        <taxon>Oppiidae</taxon>
        <taxon>Medioppia</taxon>
    </lineage>
</organism>
<dbReference type="CDD" id="cd00117">
    <property type="entry name" value="TFP"/>
    <property type="match status" value="1"/>
</dbReference>
<keyword evidence="3" id="KW-1185">Reference proteome</keyword>
<name>A0A7R9KJQ9_9ACAR</name>
<accession>A0A7R9KJQ9</accession>
<proteinExistence type="predicted"/>
<dbReference type="Proteomes" id="UP000759131">
    <property type="component" value="Unassembled WGS sequence"/>
</dbReference>
<gene>
    <name evidence="2" type="ORF">OSB1V03_LOCUS4802</name>
</gene>
<feature type="region of interest" description="Disordered" evidence="1">
    <location>
        <begin position="1"/>
        <end position="33"/>
    </location>
</feature>
<protein>
    <submittedName>
        <fullName evidence="2">Uncharacterized protein</fullName>
    </submittedName>
</protein>
<dbReference type="OrthoDB" id="6490486at2759"/>
<feature type="compositionally biased region" description="Basic residues" evidence="1">
    <location>
        <begin position="18"/>
        <end position="29"/>
    </location>
</feature>
<dbReference type="EMBL" id="OC856848">
    <property type="protein sequence ID" value="CAD7624357.1"/>
    <property type="molecule type" value="Genomic_DNA"/>
</dbReference>
<dbReference type="AlphaFoldDB" id="A0A7R9KJQ9"/>
<dbReference type="EMBL" id="CAJPIZ010002273">
    <property type="protein sequence ID" value="CAG2104787.1"/>
    <property type="molecule type" value="Genomic_DNA"/>
</dbReference>
<evidence type="ECO:0000313" key="3">
    <source>
        <dbReference type="Proteomes" id="UP000759131"/>
    </source>
</evidence>
<reference evidence="2" key="1">
    <citation type="submission" date="2020-11" db="EMBL/GenBank/DDBJ databases">
        <authorList>
            <person name="Tran Van P."/>
        </authorList>
    </citation>
    <scope>NUCLEOTIDE SEQUENCE</scope>
</reference>